<organism evidence="2 3">
    <name type="scientific">Westerdykella ornata</name>
    <dbReference type="NCBI Taxonomy" id="318751"/>
    <lineage>
        <taxon>Eukaryota</taxon>
        <taxon>Fungi</taxon>
        <taxon>Dikarya</taxon>
        <taxon>Ascomycota</taxon>
        <taxon>Pezizomycotina</taxon>
        <taxon>Dothideomycetes</taxon>
        <taxon>Pleosporomycetidae</taxon>
        <taxon>Pleosporales</taxon>
        <taxon>Sporormiaceae</taxon>
        <taxon>Westerdykella</taxon>
    </lineage>
</organism>
<evidence type="ECO:0000313" key="2">
    <source>
        <dbReference type="EMBL" id="KAF2273222.1"/>
    </source>
</evidence>
<reference evidence="2" key="1">
    <citation type="journal article" date="2020" name="Stud. Mycol.">
        <title>101 Dothideomycetes genomes: a test case for predicting lifestyles and emergence of pathogens.</title>
        <authorList>
            <person name="Haridas S."/>
            <person name="Albert R."/>
            <person name="Binder M."/>
            <person name="Bloem J."/>
            <person name="Labutti K."/>
            <person name="Salamov A."/>
            <person name="Andreopoulos B."/>
            <person name="Baker S."/>
            <person name="Barry K."/>
            <person name="Bills G."/>
            <person name="Bluhm B."/>
            <person name="Cannon C."/>
            <person name="Castanera R."/>
            <person name="Culley D."/>
            <person name="Daum C."/>
            <person name="Ezra D."/>
            <person name="Gonzalez J."/>
            <person name="Henrissat B."/>
            <person name="Kuo A."/>
            <person name="Liang C."/>
            <person name="Lipzen A."/>
            <person name="Lutzoni F."/>
            <person name="Magnuson J."/>
            <person name="Mondo S."/>
            <person name="Nolan M."/>
            <person name="Ohm R."/>
            <person name="Pangilinan J."/>
            <person name="Park H.-J."/>
            <person name="Ramirez L."/>
            <person name="Alfaro M."/>
            <person name="Sun H."/>
            <person name="Tritt A."/>
            <person name="Yoshinaga Y."/>
            <person name="Zwiers L.-H."/>
            <person name="Turgeon B."/>
            <person name="Goodwin S."/>
            <person name="Spatafora J."/>
            <person name="Crous P."/>
            <person name="Grigoriev I."/>
        </authorList>
    </citation>
    <scope>NUCLEOTIDE SEQUENCE</scope>
    <source>
        <strain evidence="2">CBS 379.55</strain>
    </source>
</reference>
<keyword evidence="3" id="KW-1185">Reference proteome</keyword>
<dbReference type="EMBL" id="ML986512">
    <property type="protein sequence ID" value="KAF2273222.1"/>
    <property type="molecule type" value="Genomic_DNA"/>
</dbReference>
<dbReference type="Proteomes" id="UP000800097">
    <property type="component" value="Unassembled WGS sequence"/>
</dbReference>
<dbReference type="RefSeq" id="XP_033650761.1">
    <property type="nucleotide sequence ID" value="XM_033793380.1"/>
</dbReference>
<feature type="compositionally biased region" description="Polar residues" evidence="1">
    <location>
        <begin position="69"/>
        <end position="86"/>
    </location>
</feature>
<accession>A0A6A6JA00</accession>
<gene>
    <name evidence="2" type="ORF">EI97DRAFT_164579</name>
</gene>
<feature type="region of interest" description="Disordered" evidence="1">
    <location>
        <begin position="62"/>
        <end position="97"/>
    </location>
</feature>
<dbReference type="GeneID" id="54546555"/>
<sequence>MIEENGAWEECQSGVGTKGAAVERCRKKKRGCEWMAQGGREPWKKRWRNRALICDISKVEGRAGKHRAGQTQKEGSSSTPPHTKITNAGALLEGTTEKLTRRKEAPPLFAVRAFPASSHMIIHISVLSTHTFLRRHHPEVHVMAHKPSRGKLLAAAVPGVPTSVLSRFRSS</sequence>
<dbReference type="AlphaFoldDB" id="A0A6A6JA00"/>
<name>A0A6A6JA00_WESOR</name>
<protein>
    <submittedName>
        <fullName evidence="2">Uncharacterized protein</fullName>
    </submittedName>
</protein>
<proteinExistence type="predicted"/>
<evidence type="ECO:0000256" key="1">
    <source>
        <dbReference type="SAM" id="MobiDB-lite"/>
    </source>
</evidence>
<evidence type="ECO:0000313" key="3">
    <source>
        <dbReference type="Proteomes" id="UP000800097"/>
    </source>
</evidence>